<organism evidence="1">
    <name type="scientific">Tanacetum cinerariifolium</name>
    <name type="common">Dalmatian daisy</name>
    <name type="synonym">Chrysanthemum cinerariifolium</name>
    <dbReference type="NCBI Taxonomy" id="118510"/>
    <lineage>
        <taxon>Eukaryota</taxon>
        <taxon>Viridiplantae</taxon>
        <taxon>Streptophyta</taxon>
        <taxon>Embryophyta</taxon>
        <taxon>Tracheophyta</taxon>
        <taxon>Spermatophyta</taxon>
        <taxon>Magnoliopsida</taxon>
        <taxon>eudicotyledons</taxon>
        <taxon>Gunneridae</taxon>
        <taxon>Pentapetalae</taxon>
        <taxon>asterids</taxon>
        <taxon>campanulids</taxon>
        <taxon>Asterales</taxon>
        <taxon>Asteraceae</taxon>
        <taxon>Asteroideae</taxon>
        <taxon>Anthemideae</taxon>
        <taxon>Anthemidinae</taxon>
        <taxon>Tanacetum</taxon>
    </lineage>
</organism>
<feature type="non-terminal residue" evidence="1">
    <location>
        <position position="1"/>
    </location>
</feature>
<proteinExistence type="predicted"/>
<accession>A0A699KHE8</accession>
<dbReference type="AlphaFoldDB" id="A0A699KHE8"/>
<dbReference type="SUPFAM" id="SSF54928">
    <property type="entry name" value="RNA-binding domain, RBD"/>
    <property type="match status" value="1"/>
</dbReference>
<gene>
    <name evidence="1" type="ORF">Tci_662146</name>
</gene>
<protein>
    <submittedName>
        <fullName evidence="1">Nucleotide-binding alpha-beta plait domain-containing protein</fullName>
    </submittedName>
</protein>
<dbReference type="PANTHER" id="PTHR34427:SF5">
    <property type="entry name" value="DUF4283 DOMAIN-CONTAINING PROTEIN"/>
    <property type="match status" value="1"/>
</dbReference>
<dbReference type="InterPro" id="IPR035979">
    <property type="entry name" value="RBD_domain_sf"/>
</dbReference>
<feature type="non-terminal residue" evidence="1">
    <location>
        <position position="394"/>
    </location>
</feature>
<dbReference type="CDD" id="cd00590">
    <property type="entry name" value="RRM_SF"/>
    <property type="match status" value="1"/>
</dbReference>
<reference evidence="1" key="1">
    <citation type="journal article" date="2019" name="Sci. Rep.">
        <title>Draft genome of Tanacetum cinerariifolium, the natural source of mosquito coil.</title>
        <authorList>
            <person name="Yamashiro T."/>
            <person name="Shiraishi A."/>
            <person name="Satake H."/>
            <person name="Nakayama K."/>
        </authorList>
    </citation>
    <scope>NUCLEOTIDE SEQUENCE</scope>
</reference>
<dbReference type="PANTHER" id="PTHR34427">
    <property type="entry name" value="DUF4283 DOMAIN PROTEIN"/>
    <property type="match status" value="1"/>
</dbReference>
<evidence type="ECO:0000313" key="1">
    <source>
        <dbReference type="EMBL" id="GFA90174.1"/>
    </source>
</evidence>
<name>A0A699KHE8_TANCI</name>
<dbReference type="EMBL" id="BKCJ010510637">
    <property type="protein sequence ID" value="GFA90174.1"/>
    <property type="molecule type" value="Genomic_DNA"/>
</dbReference>
<dbReference type="GO" id="GO:0003676">
    <property type="term" value="F:nucleic acid binding"/>
    <property type="evidence" value="ECO:0007669"/>
    <property type="project" value="InterPro"/>
</dbReference>
<comment type="caution">
    <text evidence="1">The sequence shown here is derived from an EMBL/GenBank/DDBJ whole genome shotgun (WGS) entry which is preliminary data.</text>
</comment>
<sequence length="394" mass="44523">ILLFSSAWRFRLLGDKMVAISKEDEVQKISTSIFVTNFPEYAKANDLWNVCKQYGYVVDAFIPGRRSKKGKAKSTEDCEPVMVLDEACLNHQEYSLELLGKVKEFSILANVKVVLGSEGFSDIELNYMGGLWIMIGFKSEDTKEKFQSCVGAVSWFSQIIQASKEFDIDERITWVDIEGIPLKLWSKNTFNRIETKWGKILYMENLDVGCFHSKRICILTTGKSNIFESFKIIHQGKSYWVRAKETTGWFLEFDEQNKDNSDSKDEQFVGTIKDDFGGSDGEMEGENNVSVVSDTVREEENVKNTEKSNNTESLQYPPGFTPCDVKAAGLDKNTTRIYESNGVGGEKLDSVSVGSRNCKKVDIKRTKGSLLTVMEELIKVGKTMGYNMEGCMKN</sequence>